<organism evidence="2 3">
    <name type="scientific">Chthoniobacter flavus Ellin428</name>
    <dbReference type="NCBI Taxonomy" id="497964"/>
    <lineage>
        <taxon>Bacteria</taxon>
        <taxon>Pseudomonadati</taxon>
        <taxon>Verrucomicrobiota</taxon>
        <taxon>Spartobacteria</taxon>
        <taxon>Chthoniobacterales</taxon>
        <taxon>Chthoniobacteraceae</taxon>
        <taxon>Chthoniobacter</taxon>
    </lineage>
</organism>
<evidence type="ECO:0000313" key="2">
    <source>
        <dbReference type="EMBL" id="EDY17730.1"/>
    </source>
</evidence>
<dbReference type="eggNOG" id="COG1082">
    <property type="taxonomic scope" value="Bacteria"/>
</dbReference>
<dbReference type="Pfam" id="PF01261">
    <property type="entry name" value="AP_endonuc_2"/>
    <property type="match status" value="1"/>
</dbReference>
<gene>
    <name evidence="2" type="ORF">CfE428DRAFT_4769</name>
</gene>
<dbReference type="InParanoid" id="B4D779"/>
<dbReference type="InterPro" id="IPR050312">
    <property type="entry name" value="IolE/XylAMocC-like"/>
</dbReference>
<dbReference type="SUPFAM" id="SSF51658">
    <property type="entry name" value="Xylose isomerase-like"/>
    <property type="match status" value="1"/>
</dbReference>
<dbReference type="InterPro" id="IPR013022">
    <property type="entry name" value="Xyl_isomerase-like_TIM-brl"/>
</dbReference>
<dbReference type="InterPro" id="IPR006311">
    <property type="entry name" value="TAT_signal"/>
</dbReference>
<feature type="domain" description="Xylose isomerase-like TIM barrel" evidence="1">
    <location>
        <begin position="169"/>
        <end position="287"/>
    </location>
</feature>
<proteinExistence type="predicted"/>
<name>B4D779_9BACT</name>
<keyword evidence="2" id="KW-0413">Isomerase</keyword>
<dbReference type="STRING" id="497964.CfE428DRAFT_4769"/>
<dbReference type="PANTHER" id="PTHR12110">
    <property type="entry name" value="HYDROXYPYRUVATE ISOMERASE"/>
    <property type="match status" value="1"/>
</dbReference>
<dbReference type="Proteomes" id="UP000005824">
    <property type="component" value="Unassembled WGS sequence"/>
</dbReference>
<dbReference type="Gene3D" id="3.20.20.150">
    <property type="entry name" value="Divalent-metal-dependent TIM barrel enzymes"/>
    <property type="match status" value="1"/>
</dbReference>
<evidence type="ECO:0000313" key="3">
    <source>
        <dbReference type="Proteomes" id="UP000005824"/>
    </source>
</evidence>
<reference evidence="2 3" key="1">
    <citation type="journal article" date="2011" name="J. Bacteriol.">
        <title>Genome sequence of Chthoniobacter flavus Ellin428, an aerobic heterotrophic soil bacterium.</title>
        <authorList>
            <person name="Kant R."/>
            <person name="van Passel M.W."/>
            <person name="Palva A."/>
            <person name="Lucas S."/>
            <person name="Lapidus A."/>
            <person name="Glavina Del Rio T."/>
            <person name="Dalin E."/>
            <person name="Tice H."/>
            <person name="Bruce D."/>
            <person name="Goodwin L."/>
            <person name="Pitluck S."/>
            <person name="Larimer F.W."/>
            <person name="Land M.L."/>
            <person name="Hauser L."/>
            <person name="Sangwan P."/>
            <person name="de Vos W.M."/>
            <person name="Janssen P.H."/>
            <person name="Smidt H."/>
        </authorList>
    </citation>
    <scope>NUCLEOTIDE SEQUENCE [LARGE SCALE GENOMIC DNA]</scope>
    <source>
        <strain evidence="2 3">Ellin428</strain>
    </source>
</reference>
<accession>B4D779</accession>
<dbReference type="InterPro" id="IPR036237">
    <property type="entry name" value="Xyl_isomerase-like_sf"/>
</dbReference>
<keyword evidence="3" id="KW-1185">Reference proteome</keyword>
<evidence type="ECO:0000259" key="1">
    <source>
        <dbReference type="Pfam" id="PF01261"/>
    </source>
</evidence>
<dbReference type="EMBL" id="ABVL01000017">
    <property type="protein sequence ID" value="EDY17730.1"/>
    <property type="molecule type" value="Genomic_DNA"/>
</dbReference>
<sequence>MNIPPQTRREFTKFALSFLPGAALLSAAGRLAAADAKPNSKVNGVVIGLNVPYSFGNGLMSGDDILKNCLQLGLSGVELRTQPVEAFLGLPPVEHAKNKADIAQQTREWRKTVSLDKVKDFRSKYEDAGVKIDIVKVDGVFGMTDDELDYAFKLAKALGGRAMSTEISHKVEDLKRVGAFADKHEFMIGYHGHATTTPEHWEAGFAVAKYNGANVDLGHFVAGNNTSPVPFITKYHDRVTHVHVKDRKFNNGPAVPFGEGDTPIIDVLKLIRDNKWNIQATIEFEYKVPAGSDRMTELAKCVKYCRDALA</sequence>
<dbReference type="AlphaFoldDB" id="B4D779"/>
<protein>
    <submittedName>
        <fullName evidence="2">Xylose isomerase domain protein TIM barrel</fullName>
    </submittedName>
</protein>
<comment type="caution">
    <text evidence="2">The sequence shown here is derived from an EMBL/GenBank/DDBJ whole genome shotgun (WGS) entry which is preliminary data.</text>
</comment>
<dbReference type="GO" id="GO:0016853">
    <property type="term" value="F:isomerase activity"/>
    <property type="evidence" value="ECO:0007669"/>
    <property type="project" value="UniProtKB-KW"/>
</dbReference>
<dbReference type="PROSITE" id="PS51318">
    <property type="entry name" value="TAT"/>
    <property type="match status" value="1"/>
</dbReference>
<dbReference type="RefSeq" id="WP_006982090.1">
    <property type="nucleotide sequence ID" value="NZ_ABVL01000017.1"/>
</dbReference>